<dbReference type="EMBL" id="PPUT01000010">
    <property type="protein sequence ID" value="RDC44934.1"/>
    <property type="molecule type" value="Genomic_DNA"/>
</dbReference>
<evidence type="ECO:0000313" key="3">
    <source>
        <dbReference type="Proteomes" id="UP000253805"/>
    </source>
</evidence>
<evidence type="ECO:0000256" key="1">
    <source>
        <dbReference type="SAM" id="MobiDB-lite"/>
    </source>
</evidence>
<sequence>MKICPVCESTLFDDMDTCFGCLYRFGSDPALEAARSAKAVPWPVDGGEGECAASRGGEGGSAAPTAQEMSVPGWRLRVRSEGLQPRGSSLTIEIEPV</sequence>
<reference evidence="2 3" key="1">
    <citation type="journal article" date="2018" name="Elife">
        <title>Discovery and characterization of a prevalent human gut bacterial enzyme sufficient for the inactivation of a family of plant toxins.</title>
        <authorList>
            <person name="Koppel N."/>
            <person name="Bisanz J.E."/>
            <person name="Pandelia M.E."/>
            <person name="Turnbaugh P.J."/>
            <person name="Balskus E.P."/>
        </authorList>
    </citation>
    <scope>NUCLEOTIDE SEQUENCE [LARGE SCALE GENOMIC DNA]</scope>
    <source>
        <strain evidence="2 3">OB21 GAM 11</strain>
    </source>
</reference>
<dbReference type="GeneID" id="62678390"/>
<comment type="caution">
    <text evidence="2">The sequence shown here is derived from an EMBL/GenBank/DDBJ whole genome shotgun (WGS) entry which is preliminary data.</text>
</comment>
<organism evidence="2 3">
    <name type="scientific">Adlercreutzia equolifaciens subsp. celatus</name>
    <dbReference type="NCBI Taxonomy" id="394340"/>
    <lineage>
        <taxon>Bacteria</taxon>
        <taxon>Bacillati</taxon>
        <taxon>Actinomycetota</taxon>
        <taxon>Coriobacteriia</taxon>
        <taxon>Eggerthellales</taxon>
        <taxon>Eggerthellaceae</taxon>
        <taxon>Adlercreutzia</taxon>
    </lineage>
</organism>
<evidence type="ECO:0000313" key="2">
    <source>
        <dbReference type="EMBL" id="RDC44934.1"/>
    </source>
</evidence>
<dbReference type="AlphaFoldDB" id="A0A369P314"/>
<dbReference type="Proteomes" id="UP000253805">
    <property type="component" value="Unassembled WGS sequence"/>
</dbReference>
<name>A0A369P314_9ACTN</name>
<proteinExistence type="predicted"/>
<feature type="region of interest" description="Disordered" evidence="1">
    <location>
        <begin position="47"/>
        <end position="71"/>
    </location>
</feature>
<accession>A0A369P314</accession>
<dbReference type="RefSeq" id="WP_022740659.1">
    <property type="nucleotide sequence ID" value="NZ_DBGDPA010000004.1"/>
</dbReference>
<gene>
    <name evidence="2" type="ORF">C1850_05060</name>
</gene>
<protein>
    <submittedName>
        <fullName evidence="2">Uncharacterized protein</fullName>
    </submittedName>
</protein>